<dbReference type="InterPro" id="IPR003959">
    <property type="entry name" value="ATPase_AAA_core"/>
</dbReference>
<geneLocation type="chloroplast" evidence="3"/>
<keyword evidence="1" id="KW-0812">Transmembrane</keyword>
<organism evidence="3">
    <name type="scientific">Aphanochaete confervicola</name>
    <dbReference type="NCBI Taxonomy" id="764104"/>
    <lineage>
        <taxon>Eukaryota</taxon>
        <taxon>Viridiplantae</taxon>
        <taxon>Chlorophyta</taxon>
        <taxon>core chlorophytes</taxon>
        <taxon>Chlorophyceae</taxon>
        <taxon>OCC clade</taxon>
        <taxon>Chaetophorales</taxon>
        <taxon>Aphanochaetaceae</taxon>
        <taxon>Aphanochaete</taxon>
    </lineage>
</organism>
<keyword evidence="1" id="KW-0472">Membrane</keyword>
<keyword evidence="1" id="KW-1133">Transmembrane helix</keyword>
<sequence length="3650" mass="431153">MYKKNYYMRKKKQMEVCSLFFKQKSIFTILSKFSFYPNCSKTQIGVKIENNIKKELFKKIKSLQFKEVKKISFAISNNQGYFFGGNKWTPNFTKRFWLTNNLENSRKLCNLIKANKINVEPCLTKTRKLTVDWHSNDLLMTNQGIWFYNCFQAFSTRKYWWILLPSQSLLFRLRWETLSKLNVFNKTQSQKPSNLNLLHLNWFNEKPLYIYWIIPFFGCLNLISVSFSKEIGDTLQKVQVRNNNFNSYTLMNENKMRFASPNLSDFNMTTFSWETLNYLSYKKNLLDGSFKFIKKINCYHDSIIYEVSPSWFNYLQEQYIGTYAENESYQNVLQDFSETQNKSIQKNNPLSLIETDINTDFQNKDKRKLLNLQNMQIWWNQQNFDKNLQLRKVLTVVPETKTENVVFIPNLVKTISGPIQIEHELSLSSFSQNELTWNDFLVKKSKLQWCWHKLLINNIIFNSNNGKSLVSNPSKLPRFLWENYVGNLNYKLNLSKKSIIPLLKTSDFFKSTNINLLFAPFISFQKLDLSKINFDEFAQKMLVGTTSIPVNYLSTQFSKRKSLDQDSLGLPIRFNQNNLLKKYKQVNFDSKKLISFLVYSKNNHFENDLFLNKRSLGDLLIGINSEKNLNIQQPQQSFFSKFYSANSKYKTASQILVSKQKYNISPDSSINMLTNLFKDKDGSSQLNSIKYQKQLIKGSFCWSNFLKKKDNHLNFKKSSFVFKNLKLYNQFGILNPINQLGFPDIYQSKVDKQTNDAFKDYLKASFIYEKLVHKLLLNPIDDIFSTKMNMKSNVLESNVRSKTFYKTKYKEYESYMKTTQKNGIEIQKEKSLDILPTEKFILQNNSFMMNLSKATLYKLKFPVIMSGYFLPETTLNKGLSSFFVKLLQPVGLLESFSSIEKIKRTNGFIKVIIPPQVLAFNQLEKIYSKNSDFLKIKPLNYLNKKNVNVKKSTVPILMKNFPFVVDQKFQFKNYPFWFKILNSSNIRYSKNYLVTNKFFGFELNQILNKPLRLSVVNLSNNFMKKHSRNFIKPKLGLKKEKVSVNKLGSQDFRFKYIGNWSFYWNYFKNFYGSSTVLKSFNDIFYFMNFHPFFSKNLKKILINQGFPGNNFLFKKWHPRRQEGFFYKRINKLNLKNNKSFQFNTQMDLPLSTSKFNTMVELLWGFRAKYKLEEVLQYQKSKYYQSKKAQQTNNDQIENQITNNSKTTLQTLTKSLIKRKRYKKYIRFEVLSTWLRDVLYLRQMSRKVLISKKDPYLVNISKLIQQSTKGRFDRKLSRLNDSFTKLLLTNLATMESPKLILKYKKNRTINNLKSSLKKTSNSIFEGKKCHFDERWINNKKLLVLAKRISPSYKFKVSKKKFTSYYQNDSDSKYKKPEIYFLKRNSLDQKLSYNFKTVKYYGTSFYLQNNLKIMLEPLISSHDSYLHLFNTVGGSSASNIKKLYLNNANNRFFKVPESSSLFFLIRQVNNLVSRILKDLNNYLINIFKKLDKNMEITLKMIPLPYFANKYLFDIQPKKVENSLGRFYSLTESSNQIFNKSKKFIRQLNLKAISDQSLIEKKTKHTVKNKKIDYFKINVKNNWMKTVFKNTIRIKRDSNNTKSFGLNSNKGLQKNKSQINHLFITTKFKNFASSFVLWRNKFQIRRDYLLLSYIYLDYAGALINSLVHNCLDWLVEGTIFSKQNSKFVLINNFKIPKFNASKTDMSSLNNVNKSEIKAIFPVSHEKFYLWSKVYKNNLVTPKWSFFIINHLKNNHYPIYEKILQTDNIETNKNTSVLITKTNSSPTIAISEKSLNNFKVDEKFDPSSAINFLQSTPTVRLYRSMIESYTMDSKGFSRLKLEHQSTPISNSFVNNNSYIKYKRQNSRKKIMFMKKQHKFQTFNGSVLQPLVASRNFQKKDSKFFNSFDHKIKNAVFNFSDLSKINSKESLVVSHITQKSYLKLKLRRKVGLFKTRILNKKTKMHTGTYLPNLQFANVSLWMTSNKPFNIKNPLTAFLETNFGLLSSQIKMNNFWLCTVILHMCLIFSLLTIYKSSIHFCIKALYSTLFVLNKYFIYAKYRIQRLLKYIYQSNFQSIFESVRQKYSEKYIFSLYSSLSTTVNFFFKRNSAFSMPSRFKKFKKLNLINKINETEKSSLKGFSRIFFGFNKRSNLEFIRFFHSLISQNEKQVTKTVPTNINLASLESLLQTSYFTSLSKNINNKFNLTQFLETKSIENLGLKKLKKKSDSKNLKFTFQVLRWNMFLTLLIGESEILAELEPYREMHWYFLKRFPVFLRTAAGKDSIGMIDYQADEKIRLIKQKIRQTVLILYLRSRKYESKLQNQANVNEKTNTSVSKRREKITKWSKDSLREKVNKKDVNLDSSSISSKKINNGEKRATDSSLEIKNGLKSEKPFYFAKRKKFIRKISPWKSILTFLGKLSFISRYTKLNKRFRHSMMLFSTPLVFFGPIGTLFLPYLIKSFFLGFESKSQLKQNFFTNRLPQNKDFLQKTVSKKKIIKFNELDSKNSLFLSQVGTSESVFNKNLFPESIKLELLKMYNSTDLFYQEEQFRPFISISSEYSFEKHLGNLNLYIRQKIQNFENLNMINQAQSLFSLNNFASIASENVSPKFERDFLTNCLKLLNKYERINVSLNKINVLNNERTGKVSFMKAFQGTNFKSKSMFSISKKSFQELDLSDINRQKPRFINFDTFDPKLRYYRFYSNFSKILSDVGGFRVELAAHQQLGPLICKVCAGLFRKQPAKNYLLVSGPNKTESLLFIVQALAGEMGMKLFLEDAKRLQRIGNRGINKATKRLEKLFDIAQANTPCLVFIEDIHVIGSKTKMIKVDEEQEDEEILVRSLLSKLIYRKYHKNKSLRETFIDKNLSTGGFSVQRRRSLKPSNPIPKDLVLYQLTRRRSFSNYFSHHKSQLTRVNTKLFMVQKLSPAFTTNAVLIWKLFKSKIATPNKRIKEAPWVHIPVDALRSIHPLTYSIRVKIAKITLLAIFTMGTRLRLVKDLIRLFEKTNSESHTNFVVFATTTKLSYMDPSLRRPGRLEETIYLSSLTNVSTLARVSAFQSQLDNFKAYLKDLPGFSFTFNLIDNTLFSSRLYLTEWSVINYLAEDAYQLGVSNFNSNINKELNFLPKNYSENFTKLKTEFSHMLSRFSFLKNQNNLDNRKDKFEKYLFFAQNQKYNLNNQEKNILNTSVNLNYLKFSNFNTKLKKQRMTNYETLNTTGTSNYWQLIFANIILQRKKGLFNFNIHYTKNLVSLEPLLMNTYSLNKKSFSARDSGTFFLKYRKNKSSIFALLAYTQVGQTLVSFLPTFTLFRHLDHEKKVILLDPDKINNIQLWSVLLKPYDFKPQNVFFNRRKTLKAYFLRFFSAKVGEFLFTNPIEWNNINRLYNRVDYFQSLSKDGFINSIHGIQQNWSSAHSYVMNLIKTSCLYSKSPLITKLLQIEDGNKPRQKQFFESLNAGILFEYSDFHYRTFLKKNMISMEDNLNILQSQKFMLNNQGRPLRKYVKLATTNRLWLFRILFTELGSLNEISLRPTSMNYYYRKKIILKQKLKLSSYQWLNWHLRKPLDQLEEIQDIAYFPCAEKFYNPRHRRWITTNGYWGYWFAFDKIFYHNLYEQYIFESFNKVYLHLDKNRELLDYLVQLLITQETISETELTLSFKRYGI</sequence>
<proteinExistence type="predicted"/>
<evidence type="ECO:0000259" key="2">
    <source>
        <dbReference type="Pfam" id="PF00004"/>
    </source>
</evidence>
<dbReference type="GO" id="GO:0051301">
    <property type="term" value="P:cell division"/>
    <property type="evidence" value="ECO:0007669"/>
    <property type="project" value="UniProtKB-KW"/>
</dbReference>
<accession>A0A6H1XEE1</accession>
<gene>
    <name evidence="3" type="primary">ftsH</name>
</gene>
<name>A0A6H1XEE1_9CHLO</name>
<feature type="transmembrane region" description="Helical" evidence="1">
    <location>
        <begin position="2432"/>
        <end position="2453"/>
    </location>
</feature>
<dbReference type="GeneID" id="54626711"/>
<feature type="transmembrane region" description="Helical" evidence="1">
    <location>
        <begin position="208"/>
        <end position="227"/>
    </location>
</feature>
<dbReference type="InterPro" id="IPR027417">
    <property type="entry name" value="P-loop_NTPase"/>
</dbReference>
<feature type="domain" description="ATPase AAA-type core" evidence="2">
    <location>
        <begin position="2753"/>
        <end position="2838"/>
    </location>
</feature>
<keyword evidence="3" id="KW-0131">Cell cycle</keyword>
<keyword evidence="3" id="KW-0150">Chloroplast</keyword>
<evidence type="ECO:0000256" key="1">
    <source>
        <dbReference type="SAM" id="Phobius"/>
    </source>
</evidence>
<dbReference type="GO" id="GO:0016887">
    <property type="term" value="F:ATP hydrolysis activity"/>
    <property type="evidence" value="ECO:0007669"/>
    <property type="project" value="InterPro"/>
</dbReference>
<keyword evidence="3" id="KW-0132">Cell division</keyword>
<reference evidence="3" key="1">
    <citation type="submission" date="2019-11" db="EMBL/GenBank/DDBJ databases">
        <title>The Chloroplast Genome of the Green Alga Aphanochaete confervicola.</title>
        <authorList>
            <person name="Liu B."/>
        </authorList>
    </citation>
    <scope>NUCLEOTIDE SEQUENCE</scope>
</reference>
<protein>
    <submittedName>
        <fullName evidence="3">Cell division protein</fullName>
    </submittedName>
</protein>
<dbReference type="SUPFAM" id="SSF52540">
    <property type="entry name" value="P-loop containing nucleoside triphosphate hydrolases"/>
    <property type="match status" value="1"/>
</dbReference>
<keyword evidence="3" id="KW-0934">Plastid</keyword>
<evidence type="ECO:0000313" key="3">
    <source>
        <dbReference type="EMBL" id="QJA13888.1"/>
    </source>
</evidence>
<dbReference type="Pfam" id="PF00004">
    <property type="entry name" value="AAA"/>
    <property type="match status" value="1"/>
</dbReference>
<dbReference type="Gene3D" id="3.40.50.300">
    <property type="entry name" value="P-loop containing nucleotide triphosphate hydrolases"/>
    <property type="match status" value="1"/>
</dbReference>
<dbReference type="GO" id="GO:0005524">
    <property type="term" value="F:ATP binding"/>
    <property type="evidence" value="ECO:0007669"/>
    <property type="project" value="InterPro"/>
</dbReference>
<dbReference type="RefSeq" id="YP_009774619.1">
    <property type="nucleotide sequence ID" value="NC_047441.1"/>
</dbReference>
<dbReference type="EMBL" id="MN659373">
    <property type="protein sequence ID" value="QJA13888.1"/>
    <property type="molecule type" value="Genomic_DNA"/>
</dbReference>
<feature type="transmembrane region" description="Helical" evidence="1">
    <location>
        <begin position="2008"/>
        <end position="2027"/>
    </location>
</feature>